<evidence type="ECO:0000313" key="1">
    <source>
        <dbReference type="EMBL" id="JAE17024.1"/>
    </source>
</evidence>
<reference evidence="1" key="1">
    <citation type="submission" date="2014-09" db="EMBL/GenBank/DDBJ databases">
        <authorList>
            <person name="Magalhaes I.L.F."/>
            <person name="Oliveira U."/>
            <person name="Santos F.R."/>
            <person name="Vidigal T.H.D.A."/>
            <person name="Brescovit A.D."/>
            <person name="Santos A.J."/>
        </authorList>
    </citation>
    <scope>NUCLEOTIDE SEQUENCE</scope>
    <source>
        <tissue evidence="1">Shoot tissue taken approximately 20 cm above the soil surface</tissue>
    </source>
</reference>
<reference evidence="1" key="2">
    <citation type="journal article" date="2015" name="Data Brief">
        <title>Shoot transcriptome of the giant reed, Arundo donax.</title>
        <authorList>
            <person name="Barrero R.A."/>
            <person name="Guerrero F.D."/>
            <person name="Moolhuijzen P."/>
            <person name="Goolsby J.A."/>
            <person name="Tidwell J."/>
            <person name="Bellgard S.E."/>
            <person name="Bellgard M.I."/>
        </authorList>
    </citation>
    <scope>NUCLEOTIDE SEQUENCE</scope>
    <source>
        <tissue evidence="1">Shoot tissue taken approximately 20 cm above the soil surface</tissue>
    </source>
</reference>
<accession>A0A0A9G0L1</accession>
<protein>
    <submittedName>
        <fullName evidence="1">Uncharacterized protein</fullName>
    </submittedName>
</protein>
<sequence>MKLNRQYRLAYQLVVVGASYDQGIYWTSLLIPPKP</sequence>
<dbReference type="AlphaFoldDB" id="A0A0A9G0L1"/>
<name>A0A0A9G0L1_ARUDO</name>
<proteinExistence type="predicted"/>
<organism evidence="1">
    <name type="scientific">Arundo donax</name>
    <name type="common">Giant reed</name>
    <name type="synonym">Donax arundinaceus</name>
    <dbReference type="NCBI Taxonomy" id="35708"/>
    <lineage>
        <taxon>Eukaryota</taxon>
        <taxon>Viridiplantae</taxon>
        <taxon>Streptophyta</taxon>
        <taxon>Embryophyta</taxon>
        <taxon>Tracheophyta</taxon>
        <taxon>Spermatophyta</taxon>
        <taxon>Magnoliopsida</taxon>
        <taxon>Liliopsida</taxon>
        <taxon>Poales</taxon>
        <taxon>Poaceae</taxon>
        <taxon>PACMAD clade</taxon>
        <taxon>Arundinoideae</taxon>
        <taxon>Arundineae</taxon>
        <taxon>Arundo</taxon>
    </lineage>
</organism>
<dbReference type="EMBL" id="GBRH01180872">
    <property type="protein sequence ID" value="JAE17024.1"/>
    <property type="molecule type" value="Transcribed_RNA"/>
</dbReference>